<dbReference type="InterPro" id="IPR017972">
    <property type="entry name" value="Cyt_P450_CS"/>
</dbReference>
<keyword evidence="6" id="KW-0472">Membrane</keyword>
<dbReference type="PANTHER" id="PTHR24305:SF188">
    <property type="entry name" value="P450, PUTATIVE (EUROFUNG)-RELATED"/>
    <property type="match status" value="1"/>
</dbReference>
<dbReference type="CDD" id="cd11060">
    <property type="entry name" value="CYP57A1-like"/>
    <property type="match status" value="1"/>
</dbReference>
<keyword evidence="5" id="KW-0560">Oxidoreductase</keyword>
<keyword evidence="8" id="KW-1185">Reference proteome</keyword>
<keyword evidence="4 5" id="KW-0349">Heme</keyword>
<evidence type="ECO:0000313" key="7">
    <source>
        <dbReference type="EMBL" id="USW46942.1"/>
    </source>
</evidence>
<feature type="binding site" description="axial binding residue" evidence="4">
    <location>
        <position position="462"/>
    </location>
    <ligand>
        <name>heme</name>
        <dbReference type="ChEBI" id="CHEBI:30413"/>
    </ligand>
    <ligandPart>
        <name>Fe</name>
        <dbReference type="ChEBI" id="CHEBI:18248"/>
    </ligandPart>
</feature>
<dbReference type="InterPro" id="IPR036396">
    <property type="entry name" value="Cyt_P450_sf"/>
</dbReference>
<dbReference type="PRINTS" id="PR00385">
    <property type="entry name" value="P450"/>
</dbReference>
<evidence type="ECO:0000256" key="5">
    <source>
        <dbReference type="RuleBase" id="RU000461"/>
    </source>
</evidence>
<dbReference type="AlphaFoldDB" id="A0A9Q9ADJ5"/>
<evidence type="ECO:0000256" key="2">
    <source>
        <dbReference type="ARBA" id="ARBA00022723"/>
    </source>
</evidence>
<dbReference type="GO" id="GO:0020037">
    <property type="term" value="F:heme binding"/>
    <property type="evidence" value="ECO:0007669"/>
    <property type="project" value="InterPro"/>
</dbReference>
<keyword evidence="5" id="KW-0503">Monooxygenase</keyword>
<sequence length="515" mass="58900">MLTTYLLYAAGVALLSRCLFVLYNAFFGPLHDIPGPLLARFTKAWYLRSIWTGQAHWDQIALHRKYAKDGDFYAPVVRLGPKMYSITRPEKVVYGIGSKMPKSSWYEGWKHPSPDRWTLFPDRNMKRHAETRRKLQSMYAMSSLLHYETYVESAQDIFNQRLVEMCSDGRTVDMHHWLQCYAFDVIGNITYSRRFGFLDEGKDIERTMVSLDSNLSYSTLVGVYAWAHPILYKIMEKVPGSGAAGRAYLMDFTRKMIAGKEAERDADEKAGRRYVPQEGVPRDFMNLAMDAERDPEKNMTKYNVFMIGISNIIAGSDTTAVSLSSVLWHLASNPAALQRLRAEIDQAIADGKMTTDRVTFKQSQELSYFQACIKEGLRLCAATGLPLWREVPKGSGGVQMCGHYFPEGSEVGINTWVAHYDEDIWGPDAAQFKPERWIDSSTERLKIMDSFFMPFGLGSRTCIGRHISFLEMNKVIPMIVSKFDFEIVNQSGTLETENYWFVKPTDFRVVVKERA</sequence>
<comment type="similarity">
    <text evidence="5">Belongs to the cytochrome P450 family.</text>
</comment>
<dbReference type="Proteomes" id="UP001056384">
    <property type="component" value="Chromosome 1"/>
</dbReference>
<dbReference type="PRINTS" id="PR00463">
    <property type="entry name" value="EP450I"/>
</dbReference>
<organism evidence="7 8">
    <name type="scientific">Septoria linicola</name>
    <dbReference type="NCBI Taxonomy" id="215465"/>
    <lineage>
        <taxon>Eukaryota</taxon>
        <taxon>Fungi</taxon>
        <taxon>Dikarya</taxon>
        <taxon>Ascomycota</taxon>
        <taxon>Pezizomycotina</taxon>
        <taxon>Dothideomycetes</taxon>
        <taxon>Dothideomycetidae</taxon>
        <taxon>Mycosphaerellales</taxon>
        <taxon>Mycosphaerellaceae</taxon>
        <taxon>Septoria</taxon>
    </lineage>
</organism>
<dbReference type="SUPFAM" id="SSF48264">
    <property type="entry name" value="Cytochrome P450"/>
    <property type="match status" value="1"/>
</dbReference>
<dbReference type="InterPro" id="IPR001128">
    <property type="entry name" value="Cyt_P450"/>
</dbReference>
<evidence type="ECO:0000313" key="8">
    <source>
        <dbReference type="Proteomes" id="UP001056384"/>
    </source>
</evidence>
<dbReference type="GO" id="GO:0005506">
    <property type="term" value="F:iron ion binding"/>
    <property type="evidence" value="ECO:0007669"/>
    <property type="project" value="InterPro"/>
</dbReference>
<dbReference type="InterPro" id="IPR050121">
    <property type="entry name" value="Cytochrome_P450_monoxygenase"/>
</dbReference>
<keyword evidence="3 4" id="KW-0408">Iron</keyword>
<keyword evidence="6" id="KW-1133">Transmembrane helix</keyword>
<proteinExistence type="inferred from homology"/>
<name>A0A9Q9ADJ5_9PEZI</name>
<dbReference type="Gene3D" id="1.10.630.10">
    <property type="entry name" value="Cytochrome P450"/>
    <property type="match status" value="1"/>
</dbReference>
<gene>
    <name evidence="7" type="ORF">Slin15195_G002610</name>
</gene>
<evidence type="ECO:0000256" key="6">
    <source>
        <dbReference type="SAM" id="Phobius"/>
    </source>
</evidence>
<dbReference type="PANTHER" id="PTHR24305">
    <property type="entry name" value="CYTOCHROME P450"/>
    <property type="match status" value="1"/>
</dbReference>
<evidence type="ECO:0000256" key="3">
    <source>
        <dbReference type="ARBA" id="ARBA00023004"/>
    </source>
</evidence>
<accession>A0A9Q9ADJ5</accession>
<keyword evidence="6" id="KW-0812">Transmembrane</keyword>
<protein>
    <submittedName>
        <fullName evidence="7">Cytochrome P450</fullName>
    </submittedName>
</protein>
<dbReference type="EMBL" id="CP099418">
    <property type="protein sequence ID" value="USW46942.1"/>
    <property type="molecule type" value="Genomic_DNA"/>
</dbReference>
<evidence type="ECO:0000256" key="4">
    <source>
        <dbReference type="PIRSR" id="PIRSR602401-1"/>
    </source>
</evidence>
<dbReference type="GO" id="GO:0004497">
    <property type="term" value="F:monooxygenase activity"/>
    <property type="evidence" value="ECO:0007669"/>
    <property type="project" value="UniProtKB-KW"/>
</dbReference>
<feature type="transmembrane region" description="Helical" evidence="6">
    <location>
        <begin position="6"/>
        <end position="26"/>
    </location>
</feature>
<reference evidence="7" key="1">
    <citation type="submission" date="2022-06" db="EMBL/GenBank/DDBJ databases">
        <title>Complete genome sequences of two strains of the flax pathogen Septoria linicola.</title>
        <authorList>
            <person name="Lapalu N."/>
            <person name="Simon A."/>
            <person name="Demenou B."/>
            <person name="Paumier D."/>
            <person name="Guillot M.-P."/>
            <person name="Gout L."/>
            <person name="Valade R."/>
        </authorList>
    </citation>
    <scope>NUCLEOTIDE SEQUENCE</scope>
    <source>
        <strain evidence="7">SE15195</strain>
    </source>
</reference>
<dbReference type="FunFam" id="1.10.630.10:FF:000050">
    <property type="entry name" value="Cytochrome P450 monooxygenase"/>
    <property type="match status" value="1"/>
</dbReference>
<comment type="cofactor">
    <cofactor evidence="1 4">
        <name>heme</name>
        <dbReference type="ChEBI" id="CHEBI:30413"/>
    </cofactor>
</comment>
<evidence type="ECO:0000256" key="1">
    <source>
        <dbReference type="ARBA" id="ARBA00001971"/>
    </source>
</evidence>
<dbReference type="GO" id="GO:0016705">
    <property type="term" value="F:oxidoreductase activity, acting on paired donors, with incorporation or reduction of molecular oxygen"/>
    <property type="evidence" value="ECO:0007669"/>
    <property type="project" value="InterPro"/>
</dbReference>
<dbReference type="Pfam" id="PF00067">
    <property type="entry name" value="p450"/>
    <property type="match status" value="1"/>
</dbReference>
<dbReference type="PROSITE" id="PS00086">
    <property type="entry name" value="CYTOCHROME_P450"/>
    <property type="match status" value="1"/>
</dbReference>
<keyword evidence="2 4" id="KW-0479">Metal-binding</keyword>
<dbReference type="InterPro" id="IPR002401">
    <property type="entry name" value="Cyt_P450_E_grp-I"/>
</dbReference>